<name>A0A840N4Z2_9BRAD</name>
<dbReference type="Gene3D" id="1.10.630.10">
    <property type="entry name" value="Cytochrome P450"/>
    <property type="match status" value="1"/>
</dbReference>
<dbReference type="PANTHER" id="PTHR46696:SF1">
    <property type="entry name" value="CYTOCHROME P450 YJIB-RELATED"/>
    <property type="match status" value="1"/>
</dbReference>
<dbReference type="PANTHER" id="PTHR46696">
    <property type="entry name" value="P450, PUTATIVE (EUROFUNG)-RELATED"/>
    <property type="match status" value="1"/>
</dbReference>
<dbReference type="InterPro" id="IPR001128">
    <property type="entry name" value="Cyt_P450"/>
</dbReference>
<proteinExistence type="inferred from homology"/>
<evidence type="ECO:0000313" key="3">
    <source>
        <dbReference type="EMBL" id="MBB5052908.1"/>
    </source>
</evidence>
<dbReference type="GO" id="GO:0005506">
    <property type="term" value="F:iron ion binding"/>
    <property type="evidence" value="ECO:0007669"/>
    <property type="project" value="InterPro"/>
</dbReference>
<dbReference type="Proteomes" id="UP000521227">
    <property type="component" value="Unassembled WGS sequence"/>
</dbReference>
<dbReference type="InterPro" id="IPR002397">
    <property type="entry name" value="Cyt_P450_B"/>
</dbReference>
<dbReference type="Pfam" id="PF00067">
    <property type="entry name" value="p450"/>
    <property type="match status" value="1"/>
</dbReference>
<dbReference type="GO" id="GO:0004497">
    <property type="term" value="F:monooxygenase activity"/>
    <property type="evidence" value="ECO:0007669"/>
    <property type="project" value="InterPro"/>
</dbReference>
<evidence type="ECO:0000313" key="4">
    <source>
        <dbReference type="Proteomes" id="UP000521227"/>
    </source>
</evidence>
<dbReference type="AlphaFoldDB" id="A0A840N4Z2"/>
<dbReference type="EMBL" id="JACHIJ010000004">
    <property type="protein sequence ID" value="MBB5052908.1"/>
    <property type="molecule type" value="Genomic_DNA"/>
</dbReference>
<reference evidence="3 4" key="1">
    <citation type="submission" date="2020-08" db="EMBL/GenBank/DDBJ databases">
        <title>Genomic Encyclopedia of Type Strains, Phase IV (KMG-IV): sequencing the most valuable type-strain genomes for metagenomic binning, comparative biology and taxonomic classification.</title>
        <authorList>
            <person name="Goeker M."/>
        </authorList>
    </citation>
    <scope>NUCLEOTIDE SEQUENCE [LARGE SCALE GENOMIC DNA]</scope>
    <source>
        <strain evidence="3 4">DSM 17498</strain>
    </source>
</reference>
<dbReference type="InterPro" id="IPR036396">
    <property type="entry name" value="Cyt_P450_sf"/>
</dbReference>
<dbReference type="PRINTS" id="PR00359">
    <property type="entry name" value="BP450"/>
</dbReference>
<dbReference type="PRINTS" id="PR00385">
    <property type="entry name" value="P450"/>
</dbReference>
<dbReference type="GO" id="GO:0016705">
    <property type="term" value="F:oxidoreductase activity, acting on paired donors, with incorporation or reduction of molecular oxygen"/>
    <property type="evidence" value="ECO:0007669"/>
    <property type="project" value="InterPro"/>
</dbReference>
<accession>A0A840N4Z2</accession>
<evidence type="ECO:0000256" key="1">
    <source>
        <dbReference type="ARBA" id="ARBA00001971"/>
    </source>
</evidence>
<dbReference type="GO" id="GO:0020037">
    <property type="term" value="F:heme binding"/>
    <property type="evidence" value="ECO:0007669"/>
    <property type="project" value="InterPro"/>
</dbReference>
<comment type="caution">
    <text evidence="3">The sequence shown here is derived from an EMBL/GenBank/DDBJ whole genome shotgun (WGS) entry which is preliminary data.</text>
</comment>
<protein>
    <submittedName>
        <fullName evidence="3">Cytochrome P450</fullName>
    </submittedName>
</protein>
<dbReference type="RefSeq" id="WP_184086128.1">
    <property type="nucleotide sequence ID" value="NZ_JACHIJ010000004.1"/>
</dbReference>
<gene>
    <name evidence="3" type="ORF">HNQ36_002899</name>
</gene>
<evidence type="ECO:0000256" key="2">
    <source>
        <dbReference type="ARBA" id="ARBA00010617"/>
    </source>
</evidence>
<organism evidence="3 4">
    <name type="scientific">Afipia massiliensis</name>
    <dbReference type="NCBI Taxonomy" id="211460"/>
    <lineage>
        <taxon>Bacteria</taxon>
        <taxon>Pseudomonadati</taxon>
        <taxon>Pseudomonadota</taxon>
        <taxon>Alphaproteobacteria</taxon>
        <taxon>Hyphomicrobiales</taxon>
        <taxon>Nitrobacteraceae</taxon>
        <taxon>Afipia</taxon>
    </lineage>
</organism>
<sequence length="423" mass="48473">MSVVTTEVVRNLVAEHERLAYAMPIEDIVVADSALFQQGVWMPYFQRLRHEDPVHFTPKSRFGAHWSITKFKDIQTVDSNWRVFSSDTDRGGVHIGDKPPEKRIRSFIASDPPRQAEQRKAIQPIVSAGSLAEIETLIRQRTGALLDRLPRNETFDWVARASIELTSMTLATIFDFPIEDRRLLAHWSDASIVDLLAGGPIDSEEKRGVELAKCLDAFKLLREEKLKRQPENNLISMIAHSPAYQGISEREFLGNLLLLIIGGNETTRNSMSASVLLLNENPNEQCKLRENPELIESMVSEVIRFQSPILAFRRTATQDTQLANKIIREGERVVMWYISGNRDEDEFEEPHRFLLGRDNYRKHIAYGFGVHRCVGNRLAEMQLRVLWEEILARDLKIEVVGPPKRQYSTFVHGIMELPVIIRP</sequence>
<dbReference type="SUPFAM" id="SSF48264">
    <property type="entry name" value="Cytochrome P450"/>
    <property type="match status" value="1"/>
</dbReference>
<comment type="similarity">
    <text evidence="2">Belongs to the cytochrome P450 family.</text>
</comment>
<comment type="cofactor">
    <cofactor evidence="1">
        <name>heme</name>
        <dbReference type="ChEBI" id="CHEBI:30413"/>
    </cofactor>
</comment>